<protein>
    <submittedName>
        <fullName evidence="1">Uncharacterized protein</fullName>
    </submittedName>
</protein>
<sequence>MIIDQIIFFLRQSAKPMSQLEISQHIERDTAAVYGAIRAHRVKSASPRLYIAEYGRTSRGQRSPHYAIGDLPDAPAPVLRKEEIRMPAGQFGIPDEAKARAAKIAAQDKLIASLLSSLRTHAGNPFGVAMAQCGVRA</sequence>
<proteinExistence type="predicted"/>
<comment type="caution">
    <text evidence="1">The sequence shown here is derived from an EMBL/GenBank/DDBJ whole genome shotgun (WGS) entry which is preliminary data.</text>
</comment>
<dbReference type="RefSeq" id="WP_046154053.1">
    <property type="nucleotide sequence ID" value="NZ_CADFGU010000001.1"/>
</dbReference>
<evidence type="ECO:0000313" key="2">
    <source>
        <dbReference type="Proteomes" id="UP000033618"/>
    </source>
</evidence>
<organism evidence="1 2">
    <name type="scientific">Robbsia andropogonis</name>
    <dbReference type="NCBI Taxonomy" id="28092"/>
    <lineage>
        <taxon>Bacteria</taxon>
        <taxon>Pseudomonadati</taxon>
        <taxon>Pseudomonadota</taxon>
        <taxon>Betaproteobacteria</taxon>
        <taxon>Burkholderiales</taxon>
        <taxon>Burkholderiaceae</taxon>
        <taxon>Robbsia</taxon>
    </lineage>
</organism>
<reference evidence="1 2" key="1">
    <citation type="submission" date="2015-03" db="EMBL/GenBank/DDBJ databases">
        <title>Draft Genome Sequence of Burkholderia andropogonis type strain ICMP2807, isolated from Sorghum bicolor.</title>
        <authorList>
            <person name="Lopes-Santos L."/>
            <person name="Castro D.B."/>
            <person name="Ottoboni L.M."/>
            <person name="Park D."/>
            <person name="Weirc B.S."/>
            <person name="Destefano S.A."/>
        </authorList>
    </citation>
    <scope>NUCLEOTIDE SEQUENCE [LARGE SCALE GENOMIC DNA]</scope>
    <source>
        <strain evidence="1 2">ICMP2807</strain>
    </source>
</reference>
<dbReference type="EMBL" id="LAQU01000039">
    <property type="protein sequence ID" value="KKB61533.1"/>
    <property type="molecule type" value="Genomic_DNA"/>
</dbReference>
<evidence type="ECO:0000313" key="1">
    <source>
        <dbReference type="EMBL" id="KKB61533.1"/>
    </source>
</evidence>
<gene>
    <name evidence="1" type="ORF">WM40_22600</name>
</gene>
<keyword evidence="2" id="KW-1185">Reference proteome</keyword>
<dbReference type="AlphaFoldDB" id="A0A0F5JUL5"/>
<dbReference type="Proteomes" id="UP000033618">
    <property type="component" value="Unassembled WGS sequence"/>
</dbReference>
<name>A0A0F5JUL5_9BURK</name>
<dbReference type="PATRIC" id="fig|28092.6.peg.5318"/>
<accession>A0A0F5JUL5</accession>
<dbReference type="STRING" id="28092.WM40_22600"/>